<feature type="compositionally biased region" description="Basic residues" evidence="1">
    <location>
        <begin position="443"/>
        <end position="457"/>
    </location>
</feature>
<evidence type="ECO:0000313" key="2">
    <source>
        <dbReference type="EMBL" id="EGD80964.1"/>
    </source>
</evidence>
<evidence type="ECO:0000313" key="3">
    <source>
        <dbReference type="Proteomes" id="UP000007799"/>
    </source>
</evidence>
<dbReference type="AlphaFoldDB" id="F2U0N6"/>
<dbReference type="EMBL" id="GL832958">
    <property type="protein sequence ID" value="EGD80964.1"/>
    <property type="molecule type" value="Genomic_DNA"/>
</dbReference>
<organism evidence="3">
    <name type="scientific">Salpingoeca rosetta (strain ATCC 50818 / BSB-021)</name>
    <dbReference type="NCBI Taxonomy" id="946362"/>
    <lineage>
        <taxon>Eukaryota</taxon>
        <taxon>Choanoflagellata</taxon>
        <taxon>Craspedida</taxon>
        <taxon>Salpingoecidae</taxon>
        <taxon>Salpingoeca</taxon>
    </lineage>
</organism>
<reference evidence="2" key="1">
    <citation type="submission" date="2009-08" db="EMBL/GenBank/DDBJ databases">
        <title>Annotation of Salpingoeca rosetta.</title>
        <authorList>
            <consortium name="The Broad Institute Genome Sequencing Platform"/>
            <person name="Russ C."/>
            <person name="Cuomo C."/>
            <person name="Burger G."/>
            <person name="Gray M.W."/>
            <person name="Holland P.W.H."/>
            <person name="King N."/>
            <person name="Lang F.B.F."/>
            <person name="Roger A.J."/>
            <person name="Ruiz-Trillo I."/>
            <person name="Young S.K."/>
            <person name="Zeng Q."/>
            <person name="Gargeya S."/>
            <person name="Alvarado L."/>
            <person name="Berlin A."/>
            <person name="Chapman S.B."/>
            <person name="Chen Z."/>
            <person name="Freedman E."/>
            <person name="Gellesch M."/>
            <person name="Goldberg J."/>
            <person name="Griggs A."/>
            <person name="Gujja S."/>
            <person name="Heilman E."/>
            <person name="Heiman D."/>
            <person name="Howarth C."/>
            <person name="Mehta T."/>
            <person name="Neiman D."/>
            <person name="Pearson M."/>
            <person name="Roberts A."/>
            <person name="Saif S."/>
            <person name="Shea T."/>
            <person name="Shenoy N."/>
            <person name="Sisk P."/>
            <person name="Stolte C."/>
            <person name="Sykes S."/>
            <person name="White J."/>
            <person name="Yandava C."/>
            <person name="Haas B."/>
            <person name="Nusbaum C."/>
            <person name="Birren B."/>
        </authorList>
    </citation>
    <scope>NUCLEOTIDE SEQUENCE [LARGE SCALE GENOMIC DNA]</scope>
    <source>
        <strain evidence="2">ATCC 50818</strain>
    </source>
</reference>
<dbReference type="InParanoid" id="F2U0N6"/>
<feature type="compositionally biased region" description="Polar residues" evidence="1">
    <location>
        <begin position="357"/>
        <end position="373"/>
    </location>
</feature>
<dbReference type="GeneID" id="16078121"/>
<evidence type="ECO:0000256" key="1">
    <source>
        <dbReference type="SAM" id="MobiDB-lite"/>
    </source>
</evidence>
<protein>
    <submittedName>
        <fullName evidence="2">Uncharacterized protein</fullName>
    </submittedName>
</protein>
<dbReference type="RefSeq" id="XP_004997525.1">
    <property type="nucleotide sequence ID" value="XM_004997468.1"/>
</dbReference>
<feature type="compositionally biased region" description="Acidic residues" evidence="1">
    <location>
        <begin position="411"/>
        <end position="421"/>
    </location>
</feature>
<feature type="compositionally biased region" description="Basic and acidic residues" evidence="1">
    <location>
        <begin position="395"/>
        <end position="410"/>
    </location>
</feature>
<gene>
    <name evidence="2" type="ORF">PTSG_11751</name>
</gene>
<feature type="region of interest" description="Disordered" evidence="1">
    <location>
        <begin position="300"/>
        <end position="457"/>
    </location>
</feature>
<dbReference type="KEGG" id="sre:PTSG_11751"/>
<feature type="compositionally biased region" description="Low complexity" evidence="1">
    <location>
        <begin position="374"/>
        <end position="384"/>
    </location>
</feature>
<accession>F2U0N6</accession>
<dbReference type="Proteomes" id="UP000007799">
    <property type="component" value="Unassembled WGS sequence"/>
</dbReference>
<name>F2U0N6_SALR5</name>
<feature type="compositionally biased region" description="Low complexity" evidence="1">
    <location>
        <begin position="327"/>
        <end position="339"/>
    </location>
</feature>
<keyword evidence="3" id="KW-1185">Reference proteome</keyword>
<proteinExistence type="predicted"/>
<feature type="region of interest" description="Disordered" evidence="1">
    <location>
        <begin position="114"/>
        <end position="140"/>
    </location>
</feature>
<sequence length="457" mass="50558">MERQSKSTSNGGGVGGGLRKVWRFPVRTAGVAATEDAHWTLTSDMQHSFHTVVESLSPLMDRCKKRCETTKRAGRVDAFQIMAARVLSLADHVRVTFSLVSAMARELLEMEEQAACTDPGERPYPHPPATPRTALRAHDPDAAARRRQNLGWHYVDDMHYDQGMMKARMSLAELNRMRAKEIRLAYVCGFRDALKQLLEWTRKHTHDTGVVSAKTLYAHLVEAATTENAAHEDDMDLSALSSKLTEASKLDPGMGLLGTLTMDTCGDSALLPAHPPARAIQPDLTAQRKGTFANFLRRRRQAAQDGNSTRHAHPRVLQDSVPRKHGAPTTSNTPTAASPVGKATLSQTASNDRKQNTRSPAHHNNTTTTLASMQHQLQQQQSVQMPGDASSRVGAGRDRLKLKREPKGDWSSDDDDEEDSENAPKQWSGDVMRGGDQESLVRVAHKQRKMRVPNKHT</sequence>